<protein>
    <submittedName>
        <fullName evidence="1">Uncharacterized protein</fullName>
    </submittedName>
</protein>
<sequence>NPVEDPTVELCNDPNSGGCTYFTCQAVVGNLISYAEIGCVIGTTGGAYFGGTLGGIWGFIGGATVGCVGGALSGWTTGSYTDPLYCKTGCMLAGGYMNPKNLTCSIPNDSEIFTHLELIRHNDEIDRNRENNANIIANQSPKSSDETFIYLMFSQELN</sequence>
<organism evidence="1 2">
    <name type="scientific">Candidatus Kaiserbacteria bacterium CG_4_8_14_3_um_filter_38_9</name>
    <dbReference type="NCBI Taxonomy" id="1974599"/>
    <lineage>
        <taxon>Bacteria</taxon>
        <taxon>Candidatus Kaiseribacteriota</taxon>
    </lineage>
</organism>
<gene>
    <name evidence="1" type="ORF">COZ82_02325</name>
</gene>
<evidence type="ECO:0000313" key="2">
    <source>
        <dbReference type="Proteomes" id="UP000230837"/>
    </source>
</evidence>
<reference evidence="2" key="1">
    <citation type="submission" date="2017-09" db="EMBL/GenBank/DDBJ databases">
        <title>Depth-based differentiation of microbial function through sediment-hosted aquifers and enrichment of novel symbionts in the deep terrestrial subsurface.</title>
        <authorList>
            <person name="Probst A.J."/>
            <person name="Ladd B."/>
            <person name="Jarett J.K."/>
            <person name="Geller-Mcgrath D.E."/>
            <person name="Sieber C.M.K."/>
            <person name="Emerson J.B."/>
            <person name="Anantharaman K."/>
            <person name="Thomas B.C."/>
            <person name="Malmstrom R."/>
            <person name="Stieglmeier M."/>
            <person name="Klingl A."/>
            <person name="Woyke T."/>
            <person name="Ryan C.M."/>
            <person name="Banfield J.F."/>
        </authorList>
    </citation>
    <scope>NUCLEOTIDE SEQUENCE [LARGE SCALE GENOMIC DNA]</scope>
</reference>
<dbReference type="Proteomes" id="UP000230837">
    <property type="component" value="Unassembled WGS sequence"/>
</dbReference>
<name>A0A2M7INQ0_9BACT</name>
<accession>A0A2M7INQ0</accession>
<comment type="caution">
    <text evidence="1">The sequence shown here is derived from an EMBL/GenBank/DDBJ whole genome shotgun (WGS) entry which is preliminary data.</text>
</comment>
<dbReference type="EMBL" id="PFHR01000125">
    <property type="protein sequence ID" value="PIW96927.1"/>
    <property type="molecule type" value="Genomic_DNA"/>
</dbReference>
<proteinExistence type="predicted"/>
<feature type="non-terminal residue" evidence="1">
    <location>
        <position position="1"/>
    </location>
</feature>
<dbReference type="AlphaFoldDB" id="A0A2M7INQ0"/>
<evidence type="ECO:0000313" key="1">
    <source>
        <dbReference type="EMBL" id="PIW96927.1"/>
    </source>
</evidence>